<evidence type="ECO:0000256" key="6">
    <source>
        <dbReference type="PROSITE-ProRule" id="PRU01362"/>
    </source>
</evidence>
<comment type="similarity">
    <text evidence="6">Belongs to the DarT ADP-ribosyltransferase family.</text>
</comment>
<dbReference type="RefSeq" id="WP_199463676.1">
    <property type="nucleotide sequence ID" value="NZ_JAEMUH010000016.1"/>
</dbReference>
<comment type="caution">
    <text evidence="6">Lacks conserved residue(s) required for the propagation of feature annotation.</text>
</comment>
<sequence length="214" mass="24585">MEDFKNSIEEKGISEILHFTTNKGVLGALKTWALLPNSQLSSEDTLSFIFQQNSPERKERDKKWLEYVNLSITKLNFEFFNYSQYVHRASDLYWAIFSFDPEILTHDGVIFTTTNNIYPSCSRGAGLSGFEAVFNESILGKFQKKVIRTANHLPSWTTCQQSEVLYYGQLSLDYLSKIYVCDFESKYSIAAQMRALGIEKTIQIEVCPTMFEGI</sequence>
<keyword evidence="4" id="KW-0548">Nucleotidyltransferase</keyword>
<dbReference type="Pfam" id="PF14487">
    <property type="entry name" value="DarT"/>
    <property type="match status" value="1"/>
</dbReference>
<keyword evidence="5 6" id="KW-0238">DNA-binding</keyword>
<evidence type="ECO:0000259" key="7">
    <source>
        <dbReference type="PROSITE" id="PS52018"/>
    </source>
</evidence>
<keyword evidence="2" id="KW-0328">Glycosyltransferase</keyword>
<protein>
    <submittedName>
        <fullName evidence="8">DUF4433 domain-containing protein</fullName>
    </submittedName>
</protein>
<keyword evidence="1 6" id="KW-1277">Toxin-antitoxin system</keyword>
<keyword evidence="3" id="KW-0808">Transferase</keyword>
<reference evidence="8 9" key="1">
    <citation type="submission" date="2020-12" db="EMBL/GenBank/DDBJ databases">
        <title>Comparative genome analysis of fungal antagonists Marinomonas ostreistagni 398 and M. spartinae 468.</title>
        <authorList>
            <person name="Fields J.L."/>
            <person name="Mavrodi O.V."/>
            <person name="Biber P.D."/>
            <person name="Indest K.J."/>
            <person name="Mavrodi D.V."/>
        </authorList>
    </citation>
    <scope>NUCLEOTIDE SEQUENCE [LARGE SCALE GENOMIC DNA]</scope>
    <source>
        <strain evidence="8 9">USM7</strain>
    </source>
</reference>
<proteinExistence type="inferred from homology"/>
<comment type="caution">
    <text evidence="8">The sequence shown here is derived from an EMBL/GenBank/DDBJ whole genome shotgun (WGS) entry which is preliminary data.</text>
</comment>
<name>A0ABS0ZFB5_9GAMM</name>
<gene>
    <name evidence="8" type="ORF">JHD44_15495</name>
</gene>
<dbReference type="PROSITE" id="PS52018">
    <property type="entry name" value="DART"/>
    <property type="match status" value="1"/>
</dbReference>
<dbReference type="EMBL" id="JAEMUH010000016">
    <property type="protein sequence ID" value="MBJ7552093.1"/>
    <property type="molecule type" value="Genomic_DNA"/>
</dbReference>
<dbReference type="Proteomes" id="UP000598488">
    <property type="component" value="Unassembled WGS sequence"/>
</dbReference>
<keyword evidence="9" id="KW-1185">Reference proteome</keyword>
<evidence type="ECO:0000256" key="3">
    <source>
        <dbReference type="ARBA" id="ARBA00022679"/>
    </source>
</evidence>
<evidence type="ECO:0000256" key="1">
    <source>
        <dbReference type="ARBA" id="ARBA00022649"/>
    </source>
</evidence>
<accession>A0ABS0ZFB5</accession>
<evidence type="ECO:0000256" key="2">
    <source>
        <dbReference type="ARBA" id="ARBA00022676"/>
    </source>
</evidence>
<dbReference type="InterPro" id="IPR029494">
    <property type="entry name" value="DarT"/>
</dbReference>
<evidence type="ECO:0000313" key="9">
    <source>
        <dbReference type="Proteomes" id="UP000598488"/>
    </source>
</evidence>
<organism evidence="8 9">
    <name type="scientific">Marinomonas ostreistagni</name>
    <dbReference type="NCBI Taxonomy" id="359209"/>
    <lineage>
        <taxon>Bacteria</taxon>
        <taxon>Pseudomonadati</taxon>
        <taxon>Pseudomonadota</taxon>
        <taxon>Gammaproteobacteria</taxon>
        <taxon>Oceanospirillales</taxon>
        <taxon>Oceanospirillaceae</taxon>
        <taxon>Marinomonas</taxon>
    </lineage>
</organism>
<feature type="domain" description="DarT" evidence="7">
    <location>
        <begin position="14"/>
        <end position="212"/>
    </location>
</feature>
<evidence type="ECO:0000256" key="5">
    <source>
        <dbReference type="ARBA" id="ARBA00023125"/>
    </source>
</evidence>
<evidence type="ECO:0000256" key="4">
    <source>
        <dbReference type="ARBA" id="ARBA00022695"/>
    </source>
</evidence>
<evidence type="ECO:0000313" key="8">
    <source>
        <dbReference type="EMBL" id="MBJ7552093.1"/>
    </source>
</evidence>